<feature type="compositionally biased region" description="Low complexity" evidence="4">
    <location>
        <begin position="143"/>
        <end position="160"/>
    </location>
</feature>
<dbReference type="GO" id="GO:0005737">
    <property type="term" value="C:cytoplasm"/>
    <property type="evidence" value="ECO:0007669"/>
    <property type="project" value="TreeGrafter"/>
</dbReference>
<dbReference type="AlphaFoldDB" id="A0A9W6SZV3"/>
<name>A0A9W6SZV3_CANBO</name>
<dbReference type="Gene3D" id="4.10.1110.10">
    <property type="entry name" value="AN1-like Zinc finger"/>
    <property type="match status" value="1"/>
</dbReference>
<evidence type="ECO:0000256" key="3">
    <source>
        <dbReference type="ARBA" id="ARBA00022833"/>
    </source>
</evidence>
<evidence type="ECO:0000313" key="6">
    <source>
        <dbReference type="EMBL" id="GME69573.1"/>
    </source>
</evidence>
<dbReference type="InterPro" id="IPR057358">
    <property type="entry name" value="UBL_ZFAND1-like"/>
</dbReference>
<comment type="caution">
    <text evidence="6">The sequence shown here is derived from an EMBL/GenBank/DDBJ whole genome shotgun (WGS) entry which is preliminary data.</text>
</comment>
<dbReference type="Pfam" id="PF01428">
    <property type="entry name" value="zf-AN1"/>
    <property type="match status" value="1"/>
</dbReference>
<accession>A0A9W6SZV3</accession>
<keyword evidence="1" id="KW-0479">Metal-binding</keyword>
<dbReference type="Pfam" id="PF25327">
    <property type="entry name" value="UBL_ZFAND1"/>
    <property type="match status" value="1"/>
</dbReference>
<keyword evidence="3" id="KW-0862">Zinc</keyword>
<feature type="compositionally biased region" description="Polar residues" evidence="4">
    <location>
        <begin position="103"/>
        <end position="113"/>
    </location>
</feature>
<keyword evidence="7" id="KW-1185">Reference proteome</keyword>
<protein>
    <submittedName>
        <fullName evidence="6">Unnamed protein product</fullName>
    </submittedName>
</protein>
<feature type="domain" description="AN1-type" evidence="5">
    <location>
        <begin position="19"/>
        <end position="57"/>
    </location>
</feature>
<dbReference type="EMBL" id="BSXN01000712">
    <property type="protein sequence ID" value="GME69573.1"/>
    <property type="molecule type" value="Genomic_DNA"/>
</dbReference>
<evidence type="ECO:0000256" key="1">
    <source>
        <dbReference type="ARBA" id="ARBA00022723"/>
    </source>
</evidence>
<dbReference type="PANTHER" id="PTHR14677">
    <property type="entry name" value="ARSENITE INDUCUBLE RNA ASSOCIATED PROTEIN AIP-1-RELATED"/>
    <property type="match status" value="1"/>
</dbReference>
<dbReference type="InterPro" id="IPR035896">
    <property type="entry name" value="AN1-like_Znf"/>
</dbReference>
<reference evidence="6" key="1">
    <citation type="submission" date="2023-04" db="EMBL/GenBank/DDBJ databases">
        <title>Candida boidinii NBRC 10035.</title>
        <authorList>
            <person name="Ichikawa N."/>
            <person name="Sato H."/>
            <person name="Tonouchi N."/>
        </authorList>
    </citation>
    <scope>NUCLEOTIDE SEQUENCE</scope>
    <source>
        <strain evidence="6">NBRC 10035</strain>
    </source>
</reference>
<gene>
    <name evidence="6" type="ORF">Cboi02_000241000</name>
</gene>
<organism evidence="6 7">
    <name type="scientific">Candida boidinii</name>
    <name type="common">Yeast</name>
    <dbReference type="NCBI Taxonomy" id="5477"/>
    <lineage>
        <taxon>Eukaryota</taxon>
        <taxon>Fungi</taxon>
        <taxon>Dikarya</taxon>
        <taxon>Ascomycota</taxon>
        <taxon>Saccharomycotina</taxon>
        <taxon>Pichiomycetes</taxon>
        <taxon>Pichiales</taxon>
        <taxon>Pichiaceae</taxon>
        <taxon>Ogataea</taxon>
        <taxon>Ogataea/Candida clade</taxon>
    </lineage>
</organism>
<proteinExistence type="predicted"/>
<dbReference type="Proteomes" id="UP001165120">
    <property type="component" value="Unassembled WGS sequence"/>
</dbReference>
<feature type="region of interest" description="Disordered" evidence="4">
    <location>
        <begin position="138"/>
        <end position="160"/>
    </location>
</feature>
<feature type="region of interest" description="Disordered" evidence="4">
    <location>
        <begin position="99"/>
        <end position="121"/>
    </location>
</feature>
<dbReference type="GO" id="GO:0008270">
    <property type="term" value="F:zinc ion binding"/>
    <property type="evidence" value="ECO:0007669"/>
    <property type="project" value="UniProtKB-KW"/>
</dbReference>
<evidence type="ECO:0000313" key="7">
    <source>
        <dbReference type="Proteomes" id="UP001165120"/>
    </source>
</evidence>
<dbReference type="PANTHER" id="PTHR14677:SF40">
    <property type="entry name" value="CDC48-ASSOCIATED UBIQUITIN-LIKE_ZINC FINGER PROTEIN 1"/>
    <property type="match status" value="1"/>
</dbReference>
<evidence type="ECO:0000256" key="4">
    <source>
        <dbReference type="SAM" id="MobiDB-lite"/>
    </source>
</evidence>
<dbReference type="InterPro" id="IPR000058">
    <property type="entry name" value="Znf_AN1"/>
</dbReference>
<keyword evidence="2" id="KW-0863">Zinc-finger</keyword>
<dbReference type="SMART" id="SM00154">
    <property type="entry name" value="ZnF_AN1"/>
    <property type="match status" value="1"/>
</dbReference>
<evidence type="ECO:0000259" key="5">
    <source>
        <dbReference type="SMART" id="SM00154"/>
    </source>
</evidence>
<evidence type="ECO:0000256" key="2">
    <source>
        <dbReference type="ARBA" id="ARBA00022771"/>
    </source>
</evidence>
<dbReference type="SUPFAM" id="SSF118310">
    <property type="entry name" value="AN1-like Zinc finger"/>
    <property type="match status" value="1"/>
</dbReference>
<sequence>MTTVKETKDQSLMEIGKHCQVCHRIDFLPFTCQLCKVSFCQDHRLQLNDHECSAKKILKTKKERSTSPSSDSVFPDMQKIRDDAQKEYEKKQAKVFGGERLGKNSNSIENKSSLPLEAKSDPTSNALAKLRRFLAIRHKKSNSKSGSSSKSSSSTSQPLKFSLFSSSKTSTSKVSKNTQRILELSQLKKNAQGDPKLSPTQRVHFWIQYIPDDESFDKVKNRVPMYVSKAWPIGRLLDYASDELKIKNENNKTNDSTQRLTIFRDLRRDEIQPDSTDVVYVPANGRVIKEVLDGDMLYLVKGAHV</sequence>